<evidence type="ECO:0000313" key="3">
    <source>
        <dbReference type="Proteomes" id="UP000187203"/>
    </source>
</evidence>
<dbReference type="AlphaFoldDB" id="A0A1R3JJ35"/>
<accession>A0A1R3JJ35</accession>
<organism evidence="2 3">
    <name type="scientific">Corchorus olitorius</name>
    <dbReference type="NCBI Taxonomy" id="93759"/>
    <lineage>
        <taxon>Eukaryota</taxon>
        <taxon>Viridiplantae</taxon>
        <taxon>Streptophyta</taxon>
        <taxon>Embryophyta</taxon>
        <taxon>Tracheophyta</taxon>
        <taxon>Spermatophyta</taxon>
        <taxon>Magnoliopsida</taxon>
        <taxon>eudicotyledons</taxon>
        <taxon>Gunneridae</taxon>
        <taxon>Pentapetalae</taxon>
        <taxon>rosids</taxon>
        <taxon>malvids</taxon>
        <taxon>Malvales</taxon>
        <taxon>Malvaceae</taxon>
        <taxon>Grewioideae</taxon>
        <taxon>Apeibeae</taxon>
        <taxon>Corchorus</taxon>
    </lineage>
</organism>
<comment type="caution">
    <text evidence="2">The sequence shown here is derived from an EMBL/GenBank/DDBJ whole genome shotgun (WGS) entry which is preliminary data.</text>
</comment>
<gene>
    <name evidence="2" type="ORF">COLO4_16156</name>
</gene>
<keyword evidence="3" id="KW-1185">Reference proteome</keyword>
<dbReference type="EMBL" id="AWUE01015961">
    <property type="protein sequence ID" value="OMO94834.1"/>
    <property type="molecule type" value="Genomic_DNA"/>
</dbReference>
<feature type="transmembrane region" description="Helical" evidence="1">
    <location>
        <begin position="45"/>
        <end position="64"/>
    </location>
</feature>
<keyword evidence="1" id="KW-0812">Transmembrane</keyword>
<dbReference type="Proteomes" id="UP000187203">
    <property type="component" value="Unassembled WGS sequence"/>
</dbReference>
<proteinExistence type="predicted"/>
<reference evidence="3" key="1">
    <citation type="submission" date="2013-09" db="EMBL/GenBank/DDBJ databases">
        <title>Corchorus olitorius genome sequencing.</title>
        <authorList>
            <person name="Alam M."/>
            <person name="Haque M.S."/>
            <person name="Islam M.S."/>
            <person name="Emdad E.M."/>
            <person name="Islam M.M."/>
            <person name="Ahmed B."/>
            <person name="Halim A."/>
            <person name="Hossen Q.M.M."/>
            <person name="Hossain M.Z."/>
            <person name="Ahmed R."/>
            <person name="Khan M.M."/>
            <person name="Islam R."/>
            <person name="Rashid M.M."/>
            <person name="Khan S.A."/>
            <person name="Rahman M.S."/>
            <person name="Alam M."/>
            <person name="Yahiya A.S."/>
            <person name="Khan M.S."/>
            <person name="Azam M.S."/>
            <person name="Haque T."/>
            <person name="Lashkar M.Z.H."/>
            <person name="Akhand A.I."/>
            <person name="Morshed G."/>
            <person name="Roy S."/>
            <person name="Uddin K.S."/>
            <person name="Rabeya T."/>
            <person name="Hossain A.S."/>
            <person name="Chowdhury A."/>
            <person name="Snigdha A.R."/>
            <person name="Mortoza M.S."/>
            <person name="Matin S.A."/>
            <person name="Hoque S.M.E."/>
            <person name="Islam M.K."/>
            <person name="Roy D.K."/>
            <person name="Haider R."/>
            <person name="Moosa M.M."/>
            <person name="Elias S.M."/>
            <person name="Hasan A.M."/>
            <person name="Jahan S."/>
            <person name="Shafiuddin M."/>
            <person name="Mahmood N."/>
            <person name="Shommy N.S."/>
        </authorList>
    </citation>
    <scope>NUCLEOTIDE SEQUENCE [LARGE SCALE GENOMIC DNA]</scope>
    <source>
        <strain evidence="3">cv. O-4</strain>
    </source>
</reference>
<keyword evidence="1" id="KW-0472">Membrane</keyword>
<protein>
    <submittedName>
        <fullName evidence="2">Uncharacterized protein</fullName>
    </submittedName>
</protein>
<feature type="transmembrane region" description="Helical" evidence="1">
    <location>
        <begin position="12"/>
        <end position="33"/>
    </location>
</feature>
<sequence>MKARGDQISGEISTLLPIFCFYLNALIPSQGLQATFAELAWRDCLYLLSIGIHYCVFGVLFRIAKF</sequence>
<evidence type="ECO:0000313" key="2">
    <source>
        <dbReference type="EMBL" id="OMO94834.1"/>
    </source>
</evidence>
<keyword evidence="1" id="KW-1133">Transmembrane helix</keyword>
<name>A0A1R3JJ35_9ROSI</name>
<evidence type="ECO:0000256" key="1">
    <source>
        <dbReference type="SAM" id="Phobius"/>
    </source>
</evidence>